<dbReference type="AlphaFoldDB" id="A0A8I6X9X9"/>
<dbReference type="Gene3D" id="1.25.10.10">
    <property type="entry name" value="Leucine-rich Repeat Variant"/>
    <property type="match status" value="1"/>
</dbReference>
<reference evidence="2" key="2">
    <citation type="submission" date="2020-10" db="EMBL/GenBank/DDBJ databases">
        <authorList>
            <person name="Scholz U."/>
            <person name="Mascher M."/>
            <person name="Fiebig A."/>
        </authorList>
    </citation>
    <scope>NUCLEOTIDE SEQUENCE [LARGE SCALE GENOMIC DNA]</scope>
    <source>
        <strain evidence="2">cv. Morex</strain>
    </source>
</reference>
<sequence>MPPARRRRRRIDPAAGPTPPSSAADLLALAATLLPAPTAAAALKTPPNLKHTVHSLPDSHPVLLSLPQTLAQALSRDPDPGSVSPRAPAAVLLHLLLTHPSHPPRWDDLLRPLTLLHDRLGLLADDDPPVAALAATCFELAWRAGPPGREALVAQTLPYLFAQALTSGSNARPLLRRLFALREALPLLDYTDESILDFKMILLRCFVSPHFLKAEEGRKLLALVLGVTEGLAREGLELIRAQVAMMRGRRAAVVAYGEVVFRAWKDGGWVRGEIGEGFLQGMVEAAVHAAVKEVARAARRILWAFVEQKAVAGVEKLVFRLSEPVLFRSLQVANSNVRHNALHLLLDLFPLEDPDVTKDVNDPLLEKQFFLLDKLLMDDCPEIRAVTVEGICRILNQFWEVIPSPTISKNLSKIVDDMSKDSCNEVRLSTLNGLIYLLDNPQSHDILKVLLLRLSDMVSDPSVSVRAAAVDLLLAIRDLRSFQYNKVVGLGTLLSSLADDHPRVAKKITKLLIPSYFPSKLPLKEACARCIALIKRSPAAGARFCEFAVSEGSSPRSLVEFIKVSIILALSPSGLKSEQTDGLVIASAKLIKSLSDEGSSLVALRECFANAKLKLLFKTAVSDGAQAALLSMVPLVSPDDLCVLHIECMNIIVNAAVTSKQEECQETLLAAHKLVYMSGRSAEMFEELINILQSKASYFSGMYGLEPPSCPVASTKRKKGKSLKKTPARSDDMVGNRSSTSVILSNEELAAVGGAAWQLNEILKAEEMRAAFLQSYAQIAFSSLKIISQVYIEQCLRFKSLDLTPVSTYLSLATHSALQDVDQTDMSCSESTIVNQSLDHLLRCYDRFVNGPVTVSTNSTSTLNKNKESAEHKHQQHFTPEGNSVECTMNVIMLGTSILKFIVDTTTIKLVNESKVRCVGFASSYTKYAVSAMKRHSEGSSFNGDDLKDILILTRSSFTYAAKLLHLVLASSTESSSPPEEAFLLANNLLDLVPAVESFAGSRFALTLVSVVKEWLPVLILGLGCRWLIGLESEMDNKTCNLGDSDLPLWVATLAKNELFEAEGPREDDQSEQGNEHLESPSCKKLAEMMVTLLKKGSPRILDSLGGILLSNLLSALRRAEHGIVLGLARFVCDKLLASSSSSSSSSSSATKNLQLTHDSLRENFFEIDRHCREGLVDDEGSMQQLESAKILIQSVLPYDACSQTN</sequence>
<dbReference type="GO" id="GO:0000070">
    <property type="term" value="P:mitotic sister chromatid segregation"/>
    <property type="evidence" value="ECO:0000318"/>
    <property type="project" value="GO_Central"/>
</dbReference>
<dbReference type="Gramene" id="HORVU.MOREX.r3.4HG0342990.1">
    <property type="protein sequence ID" value="HORVU.MOREX.r3.4HG0342990.1"/>
    <property type="gene ID" value="HORVU.MOREX.r3.4HG0342990"/>
</dbReference>
<gene>
    <name evidence="2" type="primary">LOC123447795</name>
</gene>
<evidence type="ECO:0000256" key="1">
    <source>
        <dbReference type="SAM" id="MobiDB-lite"/>
    </source>
</evidence>
<reference evidence="3" key="1">
    <citation type="journal article" date="2012" name="Nature">
        <title>A physical, genetic and functional sequence assembly of the barley genome.</title>
        <authorList>
            <consortium name="The International Barley Genome Sequencing Consortium"/>
            <person name="Mayer K.F."/>
            <person name="Waugh R."/>
            <person name="Brown J.W."/>
            <person name="Schulman A."/>
            <person name="Langridge P."/>
            <person name="Platzer M."/>
            <person name="Fincher G.B."/>
            <person name="Muehlbauer G.J."/>
            <person name="Sato K."/>
            <person name="Close T.J."/>
            <person name="Wise R.P."/>
            <person name="Stein N."/>
        </authorList>
    </citation>
    <scope>NUCLEOTIDE SEQUENCE [LARGE SCALE GENOMIC DNA]</scope>
    <source>
        <strain evidence="3">cv. Morex</strain>
    </source>
</reference>
<dbReference type="GO" id="GO:0005634">
    <property type="term" value="C:nucleus"/>
    <property type="evidence" value="ECO:0000318"/>
    <property type="project" value="GO_Central"/>
</dbReference>
<dbReference type="SUPFAM" id="SSF48371">
    <property type="entry name" value="ARM repeat"/>
    <property type="match status" value="1"/>
</dbReference>
<organism evidence="2 3">
    <name type="scientific">Hordeum vulgare subsp. vulgare</name>
    <name type="common">Domesticated barley</name>
    <dbReference type="NCBI Taxonomy" id="112509"/>
    <lineage>
        <taxon>Eukaryota</taxon>
        <taxon>Viridiplantae</taxon>
        <taxon>Streptophyta</taxon>
        <taxon>Embryophyta</taxon>
        <taxon>Tracheophyta</taxon>
        <taxon>Spermatophyta</taxon>
        <taxon>Magnoliopsida</taxon>
        <taxon>Liliopsida</taxon>
        <taxon>Poales</taxon>
        <taxon>Poaceae</taxon>
        <taxon>BOP clade</taxon>
        <taxon>Pooideae</taxon>
        <taxon>Triticodae</taxon>
        <taxon>Triticeae</taxon>
        <taxon>Hordeinae</taxon>
        <taxon>Hordeum</taxon>
    </lineage>
</organism>
<protein>
    <submittedName>
        <fullName evidence="2">Uncharacterized protein</fullName>
    </submittedName>
</protein>
<dbReference type="Proteomes" id="UP000011116">
    <property type="component" value="Chromosome 4H"/>
</dbReference>
<dbReference type="KEGG" id="hvg:123447795"/>
<dbReference type="OrthoDB" id="10062843at2759"/>
<dbReference type="InterPro" id="IPR024741">
    <property type="entry name" value="Condensin2_G2"/>
</dbReference>
<evidence type="ECO:0000313" key="2">
    <source>
        <dbReference type="EnsemblPlants" id="HORVU.MOREX.r3.4HG0342990.1"/>
    </source>
</evidence>
<keyword evidence="3" id="KW-1185">Reference proteome</keyword>
<dbReference type="Gramene" id="HORVU.MOREX.r2.4HG0286190.1">
    <property type="protein sequence ID" value="HORVU.MOREX.r2.4HG0286190.1"/>
    <property type="gene ID" value="HORVU.MOREX.r2.4HG0286190"/>
</dbReference>
<feature type="region of interest" description="Disordered" evidence="1">
    <location>
        <begin position="1"/>
        <end position="22"/>
    </location>
</feature>
<dbReference type="InterPro" id="IPR011989">
    <property type="entry name" value="ARM-like"/>
</dbReference>
<dbReference type="GO" id="GO:0000796">
    <property type="term" value="C:condensin complex"/>
    <property type="evidence" value="ECO:0000318"/>
    <property type="project" value="GO_Central"/>
</dbReference>
<evidence type="ECO:0000313" key="3">
    <source>
        <dbReference type="Proteomes" id="UP000011116"/>
    </source>
</evidence>
<name>A0A8I6X9X9_HORVV</name>
<feature type="compositionally biased region" description="Basic residues" evidence="1">
    <location>
        <begin position="1"/>
        <end position="10"/>
    </location>
</feature>
<dbReference type="PANTHER" id="PTHR16199">
    <property type="entry name" value="CONDENSIN-2 COMPLEX SUBUNIT G2"/>
    <property type="match status" value="1"/>
</dbReference>
<dbReference type="InterPro" id="IPR016024">
    <property type="entry name" value="ARM-type_fold"/>
</dbReference>
<dbReference type="Pfam" id="PF12422">
    <property type="entry name" value="Condensin2nSMC"/>
    <property type="match status" value="1"/>
</dbReference>
<dbReference type="RefSeq" id="XP_044980404.1">
    <property type="nucleotide sequence ID" value="XM_045124469.1"/>
</dbReference>
<feature type="region of interest" description="Disordered" evidence="1">
    <location>
        <begin position="716"/>
        <end position="737"/>
    </location>
</feature>
<dbReference type="EnsemblPlants" id="HORVU.MOREX.r3.4HG0342990.1">
    <property type="protein sequence ID" value="HORVU.MOREX.r3.4HG0342990.1"/>
    <property type="gene ID" value="HORVU.MOREX.r3.4HG0342990"/>
</dbReference>
<accession>A0A8I6X9X9</accession>
<dbReference type="PANTHER" id="PTHR16199:SF4">
    <property type="entry name" value="CONDENSIN-2 COMPLEX SUBUNIT G2"/>
    <property type="match status" value="1"/>
</dbReference>
<feature type="compositionally biased region" description="Basic residues" evidence="1">
    <location>
        <begin position="716"/>
        <end position="727"/>
    </location>
</feature>
<reference evidence="2" key="3">
    <citation type="submission" date="2022-01" db="UniProtKB">
        <authorList>
            <consortium name="EnsemblPlants"/>
        </authorList>
    </citation>
    <scope>IDENTIFICATION</scope>
    <source>
        <strain evidence="2">subsp. vulgare</strain>
    </source>
</reference>
<dbReference type="GeneID" id="123447795"/>
<proteinExistence type="predicted"/>